<organism evidence="3 4">
    <name type="scientific">Microcoleus anatoxicus PTRS2</name>
    <dbReference type="NCBI Taxonomy" id="2705321"/>
    <lineage>
        <taxon>Bacteria</taxon>
        <taxon>Bacillati</taxon>
        <taxon>Cyanobacteriota</taxon>
        <taxon>Cyanophyceae</taxon>
        <taxon>Oscillatoriophycideae</taxon>
        <taxon>Oscillatoriales</taxon>
        <taxon>Microcoleaceae</taxon>
        <taxon>Microcoleus</taxon>
        <taxon>Microcoleus anatoxicus</taxon>
    </lineage>
</organism>
<evidence type="ECO:0000256" key="1">
    <source>
        <dbReference type="SAM" id="MobiDB-lite"/>
    </source>
</evidence>
<comment type="caution">
    <text evidence="3">The sequence shown here is derived from an EMBL/GenBank/DDBJ whole genome shotgun (WGS) entry which is preliminary data.</text>
</comment>
<feature type="transmembrane region" description="Helical" evidence="2">
    <location>
        <begin position="17"/>
        <end position="37"/>
    </location>
</feature>
<feature type="region of interest" description="Disordered" evidence="1">
    <location>
        <begin position="62"/>
        <end position="91"/>
    </location>
</feature>
<evidence type="ECO:0000313" key="3">
    <source>
        <dbReference type="EMBL" id="MEK0186744.1"/>
    </source>
</evidence>
<protein>
    <recommendedName>
        <fullName evidence="5">TonB C-terminal domain-containing protein</fullName>
    </recommendedName>
</protein>
<proteinExistence type="predicted"/>
<dbReference type="Proteomes" id="UP001384579">
    <property type="component" value="Unassembled WGS sequence"/>
</dbReference>
<reference evidence="3 4" key="1">
    <citation type="journal article" date="2020" name="Harmful Algae">
        <title>Molecular and morphological characterization of a novel dihydroanatoxin-a producing Microcoleus species (cyanobacteria) from the Russian River, California, USA.</title>
        <authorList>
            <person name="Conklin K.Y."/>
            <person name="Stancheva R."/>
            <person name="Otten T.G."/>
            <person name="Fadness R."/>
            <person name="Boyer G.L."/>
            <person name="Read B."/>
            <person name="Zhang X."/>
            <person name="Sheath R.G."/>
        </authorList>
    </citation>
    <scope>NUCLEOTIDE SEQUENCE [LARGE SCALE GENOMIC DNA]</scope>
    <source>
        <strain evidence="3 4">PTRS2</strain>
    </source>
</reference>
<dbReference type="EMBL" id="JBBLXS010000252">
    <property type="protein sequence ID" value="MEK0186744.1"/>
    <property type="molecule type" value="Genomic_DNA"/>
</dbReference>
<accession>A0ABU8YQP0</accession>
<keyword evidence="2" id="KW-0812">Transmembrane</keyword>
<evidence type="ECO:0000256" key="2">
    <source>
        <dbReference type="SAM" id="Phobius"/>
    </source>
</evidence>
<evidence type="ECO:0008006" key="5">
    <source>
        <dbReference type="Google" id="ProtNLM"/>
    </source>
</evidence>
<keyword evidence="2" id="KW-0472">Membrane</keyword>
<keyword evidence="2" id="KW-1133">Transmembrane helix</keyword>
<name>A0ABU8YQP0_9CYAN</name>
<sequence length="230" mass="25059">MMETKSKPLLAREMHKIVWVGVGVLTLFFVTYPIAMWRVSLMEKFRGSHVKSLTLENKKPGTAIANKSAEPAITSSTSTKKLPEKSPEITPVANKSPEAAMASSPTDKTVEAVPVSADPQEVQAMEATNQTAEIIDRPQLDELALKVYDRINQTWKTSPTFTQNLVYRVSASQDGAIANFEPLNQPAKDFTQETPLPNLLKSAETTSSSATPFAKLTVVFAPSGVLEVNP</sequence>
<evidence type="ECO:0000313" key="4">
    <source>
        <dbReference type="Proteomes" id="UP001384579"/>
    </source>
</evidence>
<keyword evidence="4" id="KW-1185">Reference proteome</keyword>
<gene>
    <name evidence="3" type="ORF">WMG39_18070</name>
</gene>
<dbReference type="RefSeq" id="WP_340517357.1">
    <property type="nucleotide sequence ID" value="NZ_JBBLXS010000252.1"/>
</dbReference>